<evidence type="ECO:0000313" key="3">
    <source>
        <dbReference type="Proteomes" id="UP001271007"/>
    </source>
</evidence>
<dbReference type="EMBL" id="JAWDJX010000006">
    <property type="protein sequence ID" value="KAK3056309.1"/>
    <property type="molecule type" value="Genomic_DNA"/>
</dbReference>
<dbReference type="Proteomes" id="UP001271007">
    <property type="component" value="Unassembled WGS sequence"/>
</dbReference>
<feature type="compositionally biased region" description="Basic residues" evidence="1">
    <location>
        <begin position="10"/>
        <end position="22"/>
    </location>
</feature>
<keyword evidence="3" id="KW-1185">Reference proteome</keyword>
<name>A0AAJ0GF48_9PEZI</name>
<sequence length="237" mass="26659">MANPTIAKLGVKRKRQPAKQKTTKNGLKASWTYPPSYATTYTPSSPPTHPPSSAKAEKGNLICASPPTRVNHQIRKEFLSVLALSAKRISADVQNFDFAHIITFLNKLNDGEEESLNGAQQPGSRTIEINLTLSNPVGCNMDQLTRWLTRFDDPAKRGVQLTTSVTLTEQSYVRAYDYEEHHGGIYFNGYSHYNRVVSWSRLNGWKGYLDNRAKLFEECKAKEELEKIVEAIRVGLT</sequence>
<protein>
    <submittedName>
        <fullName evidence="2">Uncharacterized protein</fullName>
    </submittedName>
</protein>
<dbReference type="AlphaFoldDB" id="A0AAJ0GF48"/>
<proteinExistence type="predicted"/>
<comment type="caution">
    <text evidence="2">The sequence shown here is derived from an EMBL/GenBank/DDBJ whole genome shotgun (WGS) entry which is preliminary data.</text>
</comment>
<organism evidence="2 3">
    <name type="scientific">Extremus antarcticus</name>
    <dbReference type="NCBI Taxonomy" id="702011"/>
    <lineage>
        <taxon>Eukaryota</taxon>
        <taxon>Fungi</taxon>
        <taxon>Dikarya</taxon>
        <taxon>Ascomycota</taxon>
        <taxon>Pezizomycotina</taxon>
        <taxon>Dothideomycetes</taxon>
        <taxon>Dothideomycetidae</taxon>
        <taxon>Mycosphaerellales</taxon>
        <taxon>Extremaceae</taxon>
        <taxon>Extremus</taxon>
    </lineage>
</organism>
<reference evidence="2" key="1">
    <citation type="submission" date="2023-04" db="EMBL/GenBank/DDBJ databases">
        <title>Black Yeasts Isolated from many extreme environments.</title>
        <authorList>
            <person name="Coleine C."/>
            <person name="Stajich J.E."/>
            <person name="Selbmann L."/>
        </authorList>
    </citation>
    <scope>NUCLEOTIDE SEQUENCE</scope>
    <source>
        <strain evidence="2">CCFEE 5312</strain>
    </source>
</reference>
<gene>
    <name evidence="2" type="ORF">LTR09_002816</name>
</gene>
<feature type="region of interest" description="Disordered" evidence="1">
    <location>
        <begin position="1"/>
        <end position="59"/>
    </location>
</feature>
<accession>A0AAJ0GF48</accession>
<feature type="compositionally biased region" description="Low complexity" evidence="1">
    <location>
        <begin position="32"/>
        <end position="43"/>
    </location>
</feature>
<evidence type="ECO:0000313" key="2">
    <source>
        <dbReference type="EMBL" id="KAK3056309.1"/>
    </source>
</evidence>
<evidence type="ECO:0000256" key="1">
    <source>
        <dbReference type="SAM" id="MobiDB-lite"/>
    </source>
</evidence>